<dbReference type="InterPro" id="IPR003593">
    <property type="entry name" value="AAA+_ATPase"/>
</dbReference>
<dbReference type="AlphaFoldDB" id="A0A178CLZ8"/>
<evidence type="ECO:0000256" key="6">
    <source>
        <dbReference type="ARBA" id="ARBA00022840"/>
    </source>
</evidence>
<dbReference type="PROSITE" id="PS00211">
    <property type="entry name" value="ABC_TRANSPORTER_1"/>
    <property type="match status" value="1"/>
</dbReference>
<evidence type="ECO:0000259" key="11">
    <source>
        <dbReference type="PROSITE" id="PS50893"/>
    </source>
</evidence>
<comment type="subcellular location">
    <subcellularLocation>
        <location evidence="1">Membrane</location>
        <topology evidence="1">Multi-pass membrane protein</topology>
    </subcellularLocation>
</comment>
<keyword evidence="3" id="KW-0813">Transport</keyword>
<dbReference type="InterPro" id="IPR013525">
    <property type="entry name" value="ABC2_TM"/>
</dbReference>
<evidence type="ECO:0000256" key="10">
    <source>
        <dbReference type="SAM" id="Phobius"/>
    </source>
</evidence>
<proteinExistence type="inferred from homology"/>
<dbReference type="Gene3D" id="3.40.50.300">
    <property type="entry name" value="P-loop containing nucleotide triphosphate hydrolases"/>
    <property type="match status" value="1"/>
</dbReference>
<evidence type="ECO:0000256" key="5">
    <source>
        <dbReference type="ARBA" id="ARBA00022741"/>
    </source>
</evidence>
<dbReference type="OrthoDB" id="66620at2759"/>
<dbReference type="SUPFAM" id="SSF52540">
    <property type="entry name" value="P-loop containing nucleoside triphosphate hydrolases"/>
    <property type="match status" value="1"/>
</dbReference>
<dbReference type="InterPro" id="IPR043926">
    <property type="entry name" value="ABCG_dom"/>
</dbReference>
<keyword evidence="7 10" id="KW-1133">Transmembrane helix</keyword>
<comment type="caution">
    <text evidence="12">The sequence shown here is derived from an EMBL/GenBank/DDBJ whole genome shotgun (WGS) entry which is preliminary data.</text>
</comment>
<dbReference type="Pfam" id="PF01061">
    <property type="entry name" value="ABC2_membrane"/>
    <property type="match status" value="1"/>
</dbReference>
<evidence type="ECO:0000256" key="2">
    <source>
        <dbReference type="ARBA" id="ARBA00005814"/>
    </source>
</evidence>
<evidence type="ECO:0000256" key="1">
    <source>
        <dbReference type="ARBA" id="ARBA00004141"/>
    </source>
</evidence>
<dbReference type="RefSeq" id="XP_022496847.1">
    <property type="nucleotide sequence ID" value="XM_022647189.1"/>
</dbReference>
<dbReference type="InterPro" id="IPR027417">
    <property type="entry name" value="P-loop_NTPase"/>
</dbReference>
<evidence type="ECO:0000313" key="12">
    <source>
        <dbReference type="EMBL" id="OAL30113.1"/>
    </source>
</evidence>
<dbReference type="GO" id="GO:0140359">
    <property type="term" value="F:ABC-type transporter activity"/>
    <property type="evidence" value="ECO:0007669"/>
    <property type="project" value="InterPro"/>
</dbReference>
<dbReference type="InterPro" id="IPR017871">
    <property type="entry name" value="ABC_transporter-like_CS"/>
</dbReference>
<evidence type="ECO:0000256" key="4">
    <source>
        <dbReference type="ARBA" id="ARBA00022692"/>
    </source>
</evidence>
<sequence length="662" mass="73257">MPSPQDLTLPSDSLKDPRDMTTDLEKGPELTRHLTNSAVSTFSWSDVGVVVKDRKTKQHLHILTSSHGSVKAGSVLALMGPSGSGKTTLLNVLAHRTSTMKGEIRGKIMINGQPTNAAAVQQVSTYVEQEDAMIGILTLRETIDFAARLSMNGQLSKRDRVARVNELIESFGLQRQADTIVGTPLRKGLSGGQKRRLSVASQLVTSPRVVFLDEPTSGLDSAASFECMKYIRQVAKQHNLIVIASIHQPSTTTFQLFDQLMLLSGGRTCYFGPVSNIQPYFERISRPVPLHINPAEFLLDLVNSDFNHGAGADEGNLRYIQDAWTSSEECKALEATTSGTDALEKAGKPVSTARTSSKNVAAVSWVLLQRNFIKSYRDFIAYGTRVVMYFGLAIMMGTVWLRLSYSQSSIQPFTNAIFFGGAFMSFMAVAYVPSIIEDLHTFNKERQNGLYGPLPFVIANTLIGVPWLFLIAIMFSVVTYWLGHFNPTAEGFWMWVLWLFLDLLAAEGLVVLVSSLFPIFVVALAITAFANGLWMCVDGFMVPMGKLNPFWKYVFHYIDYQAYVFQGMMANQFRSTVWDCARIVPSPDSSSGSVSNTSTDSTFQCMYPSDLSSSGKIRGTAVLEAYRYSWSSDAVGEWIGIMFAIILAYRVLGYLVLVVKRH</sequence>
<feature type="transmembrane region" description="Helical" evidence="10">
    <location>
        <begin position="413"/>
        <end position="436"/>
    </location>
</feature>
<evidence type="ECO:0000256" key="8">
    <source>
        <dbReference type="ARBA" id="ARBA00023136"/>
    </source>
</evidence>
<dbReference type="EMBL" id="LVCJ01000076">
    <property type="protein sequence ID" value="OAL30113.1"/>
    <property type="molecule type" value="Genomic_DNA"/>
</dbReference>
<keyword evidence="8 10" id="KW-0472">Membrane</keyword>
<feature type="transmembrane region" description="Helical" evidence="10">
    <location>
        <begin position="379"/>
        <end position="401"/>
    </location>
</feature>
<feature type="compositionally biased region" description="Polar residues" evidence="9">
    <location>
        <begin position="1"/>
        <end position="11"/>
    </location>
</feature>
<dbReference type="PANTHER" id="PTHR48042:SF11">
    <property type="entry name" value="ABC TRANSPORTER G FAMILY MEMBER 11"/>
    <property type="match status" value="1"/>
</dbReference>
<feature type="transmembrane region" description="Helical" evidence="10">
    <location>
        <begin position="638"/>
        <end position="659"/>
    </location>
</feature>
<keyword evidence="13" id="KW-1185">Reference proteome</keyword>
<feature type="transmembrane region" description="Helical" evidence="10">
    <location>
        <begin position="492"/>
        <end position="512"/>
    </location>
</feature>
<dbReference type="InterPro" id="IPR052215">
    <property type="entry name" value="Plant_ABCG"/>
</dbReference>
<dbReference type="PANTHER" id="PTHR48042">
    <property type="entry name" value="ABC TRANSPORTER G FAMILY MEMBER 11"/>
    <property type="match status" value="1"/>
</dbReference>
<dbReference type="SMART" id="SM00382">
    <property type="entry name" value="AAA"/>
    <property type="match status" value="1"/>
</dbReference>
<feature type="domain" description="ABC transporter" evidence="11">
    <location>
        <begin position="42"/>
        <end position="290"/>
    </location>
</feature>
<evidence type="ECO:0000256" key="3">
    <source>
        <dbReference type="ARBA" id="ARBA00022448"/>
    </source>
</evidence>
<name>A0A178CLZ8_9EURO</name>
<dbReference type="Pfam" id="PF19055">
    <property type="entry name" value="ABC2_membrane_7"/>
    <property type="match status" value="1"/>
</dbReference>
<dbReference type="InterPro" id="IPR003439">
    <property type="entry name" value="ABC_transporter-like_ATP-bd"/>
</dbReference>
<keyword evidence="5" id="KW-0547">Nucleotide-binding</keyword>
<keyword evidence="4 10" id="KW-0812">Transmembrane</keyword>
<feature type="transmembrane region" description="Helical" evidence="10">
    <location>
        <begin position="457"/>
        <end position="480"/>
    </location>
</feature>
<evidence type="ECO:0000313" key="13">
    <source>
        <dbReference type="Proteomes" id="UP000185904"/>
    </source>
</evidence>
<dbReference type="GO" id="GO:0016020">
    <property type="term" value="C:membrane"/>
    <property type="evidence" value="ECO:0007669"/>
    <property type="project" value="UniProtKB-SubCell"/>
</dbReference>
<feature type="transmembrane region" description="Helical" evidence="10">
    <location>
        <begin position="519"/>
        <end position="542"/>
    </location>
</feature>
<keyword evidence="6" id="KW-0067">ATP-binding</keyword>
<dbReference type="Pfam" id="PF00005">
    <property type="entry name" value="ABC_tran"/>
    <property type="match status" value="1"/>
</dbReference>
<dbReference type="Proteomes" id="UP000185904">
    <property type="component" value="Unassembled WGS sequence"/>
</dbReference>
<dbReference type="GeneID" id="34592317"/>
<dbReference type="GO" id="GO:0005524">
    <property type="term" value="F:ATP binding"/>
    <property type="evidence" value="ECO:0007669"/>
    <property type="project" value="UniProtKB-KW"/>
</dbReference>
<organism evidence="12 13">
    <name type="scientific">Fonsecaea nubica</name>
    <dbReference type="NCBI Taxonomy" id="856822"/>
    <lineage>
        <taxon>Eukaryota</taxon>
        <taxon>Fungi</taxon>
        <taxon>Dikarya</taxon>
        <taxon>Ascomycota</taxon>
        <taxon>Pezizomycotina</taxon>
        <taxon>Eurotiomycetes</taxon>
        <taxon>Chaetothyriomycetidae</taxon>
        <taxon>Chaetothyriales</taxon>
        <taxon>Herpotrichiellaceae</taxon>
        <taxon>Fonsecaea</taxon>
    </lineage>
</organism>
<protein>
    <recommendedName>
        <fullName evidence="11">ABC transporter domain-containing protein</fullName>
    </recommendedName>
</protein>
<dbReference type="PROSITE" id="PS50893">
    <property type="entry name" value="ABC_TRANSPORTER_2"/>
    <property type="match status" value="1"/>
</dbReference>
<dbReference type="FunFam" id="3.40.50.300:FF:001305">
    <property type="entry name" value="ABCG transporter ABC superfamily"/>
    <property type="match status" value="1"/>
</dbReference>
<dbReference type="GO" id="GO:0016887">
    <property type="term" value="F:ATP hydrolysis activity"/>
    <property type="evidence" value="ECO:0007669"/>
    <property type="project" value="InterPro"/>
</dbReference>
<comment type="similarity">
    <text evidence="2">Belongs to the ABC transporter superfamily. ABCG family. Eye pigment precursor importer (TC 3.A.1.204) subfamily.</text>
</comment>
<evidence type="ECO:0000256" key="7">
    <source>
        <dbReference type="ARBA" id="ARBA00022989"/>
    </source>
</evidence>
<evidence type="ECO:0000256" key="9">
    <source>
        <dbReference type="SAM" id="MobiDB-lite"/>
    </source>
</evidence>
<gene>
    <name evidence="12" type="ORF">AYO20_08916</name>
</gene>
<reference evidence="12 13" key="1">
    <citation type="submission" date="2016-03" db="EMBL/GenBank/DDBJ databases">
        <title>The draft genome sequence of Fonsecaea nubica causative agent of cutaneous subcutaneous infection in human host.</title>
        <authorList>
            <person name="Costa F."/>
            <person name="Sybren D.H."/>
            <person name="Raittz R.T."/>
            <person name="Weiss V.A."/>
            <person name="Leao A.C."/>
            <person name="Gomes R."/>
            <person name="De Souza E.M."/>
            <person name="Pedrosa F.O."/>
            <person name="Steffens M.B."/>
            <person name="Bombassaro A."/>
            <person name="Tadra-Sfeir M.Z."/>
            <person name="Moreno L.F."/>
            <person name="Najafzadeh M.J."/>
            <person name="Felipe M.S."/>
            <person name="Teixeira M."/>
            <person name="Sun J."/>
            <person name="Xi L."/>
            <person name="Castro M.A."/>
            <person name="Vicente V.A."/>
        </authorList>
    </citation>
    <scope>NUCLEOTIDE SEQUENCE [LARGE SCALE GENOMIC DNA]</scope>
    <source>
        <strain evidence="12 13">CBS 269.64</strain>
    </source>
</reference>
<feature type="compositionally biased region" description="Basic and acidic residues" evidence="9">
    <location>
        <begin position="13"/>
        <end position="24"/>
    </location>
</feature>
<feature type="region of interest" description="Disordered" evidence="9">
    <location>
        <begin position="1"/>
        <end position="24"/>
    </location>
</feature>
<accession>A0A178CLZ8</accession>